<feature type="domain" description="Glycosyltransferase 2-like" evidence="1">
    <location>
        <begin position="22"/>
        <end position="186"/>
    </location>
</feature>
<organism evidence="2 3">
    <name type="scientific">Paraglaciecola mesophila</name>
    <dbReference type="NCBI Taxonomy" id="197222"/>
    <lineage>
        <taxon>Bacteria</taxon>
        <taxon>Pseudomonadati</taxon>
        <taxon>Pseudomonadota</taxon>
        <taxon>Gammaproteobacteria</taxon>
        <taxon>Alteromonadales</taxon>
        <taxon>Alteromonadaceae</taxon>
        <taxon>Paraglaciecola</taxon>
    </lineage>
</organism>
<dbReference type="EMBL" id="JBBMQS010000006">
    <property type="protein sequence ID" value="MEM5498185.1"/>
    <property type="molecule type" value="Genomic_DNA"/>
</dbReference>
<accession>A0ABU9SX61</accession>
<evidence type="ECO:0000313" key="2">
    <source>
        <dbReference type="EMBL" id="MEM5498185.1"/>
    </source>
</evidence>
<dbReference type="Proteomes" id="UP001461163">
    <property type="component" value="Unassembled WGS sequence"/>
</dbReference>
<keyword evidence="3" id="KW-1185">Reference proteome</keyword>
<dbReference type="InterPro" id="IPR001173">
    <property type="entry name" value="Glyco_trans_2-like"/>
</dbReference>
<name>A0ABU9SX61_9ALTE</name>
<keyword evidence="2" id="KW-0808">Transferase</keyword>
<dbReference type="Pfam" id="PF00535">
    <property type="entry name" value="Glycos_transf_2"/>
    <property type="match status" value="1"/>
</dbReference>
<dbReference type="GO" id="GO:0016757">
    <property type="term" value="F:glycosyltransferase activity"/>
    <property type="evidence" value="ECO:0007669"/>
    <property type="project" value="UniProtKB-KW"/>
</dbReference>
<dbReference type="Gene3D" id="3.90.550.10">
    <property type="entry name" value="Spore Coat Polysaccharide Biosynthesis Protein SpsA, Chain A"/>
    <property type="match status" value="1"/>
</dbReference>
<evidence type="ECO:0000313" key="3">
    <source>
        <dbReference type="Proteomes" id="UP001461163"/>
    </source>
</evidence>
<reference evidence="2 3" key="1">
    <citation type="submission" date="2024-03" db="EMBL/GenBank/DDBJ databases">
        <title>Community enrichment and isolation of bacterial strains for fucoidan degradation.</title>
        <authorList>
            <person name="Sichert A."/>
        </authorList>
    </citation>
    <scope>NUCLEOTIDE SEQUENCE [LARGE SCALE GENOMIC DNA]</scope>
    <source>
        <strain evidence="2 3">AS12</strain>
    </source>
</reference>
<protein>
    <submittedName>
        <fullName evidence="2">Glycosyltransferase</fullName>
        <ecNumber evidence="2">2.4.-.-</ecNumber>
    </submittedName>
</protein>
<comment type="caution">
    <text evidence="2">The sequence shown here is derived from an EMBL/GenBank/DDBJ whole genome shotgun (WGS) entry which is preliminary data.</text>
</comment>
<keyword evidence="2" id="KW-0328">Glycosyltransferase</keyword>
<dbReference type="InterPro" id="IPR050834">
    <property type="entry name" value="Glycosyltransf_2"/>
</dbReference>
<dbReference type="RefSeq" id="WP_342881879.1">
    <property type="nucleotide sequence ID" value="NZ_JBBMQS010000006.1"/>
</dbReference>
<dbReference type="InterPro" id="IPR029044">
    <property type="entry name" value="Nucleotide-diphossugar_trans"/>
</dbReference>
<dbReference type="EC" id="2.4.-.-" evidence="2"/>
<proteinExistence type="predicted"/>
<sequence>MQVDNNSSRKLSQAATDQPKVSVIIPVFNDIGRIATCLTSLENQDYPRDRFEVIAVDNGSSDGTYDVLQKMALSYTEQQSLIATQCLTPGSYAARNHGLTMASGEYVAFTDSDCIVSKQWLSVLIDTIQKEAGDVIIAGKMSFFPDQNKQTEQSAIDFENLFSMKQDENARNGKCITANLFCSMALIQKHNGFNQKLKSGGDVEFSSRIVKAGGKVVYSDDALVSHPSRNVEELVIKRQRIIGGTWDAHLSTSGAGAKLHFCWRLLKMFLGRSKKVLSNRNLSMLRRIKLVYLLMKVMTVSLCELIKLIWGKETNRV</sequence>
<gene>
    <name evidence="2" type="ORF">WNY77_12320</name>
</gene>
<dbReference type="SUPFAM" id="SSF53448">
    <property type="entry name" value="Nucleotide-diphospho-sugar transferases"/>
    <property type="match status" value="1"/>
</dbReference>
<evidence type="ECO:0000259" key="1">
    <source>
        <dbReference type="Pfam" id="PF00535"/>
    </source>
</evidence>
<dbReference type="PANTHER" id="PTHR43685:SF2">
    <property type="entry name" value="GLYCOSYLTRANSFERASE 2-LIKE DOMAIN-CONTAINING PROTEIN"/>
    <property type="match status" value="1"/>
</dbReference>
<dbReference type="PANTHER" id="PTHR43685">
    <property type="entry name" value="GLYCOSYLTRANSFERASE"/>
    <property type="match status" value="1"/>
</dbReference>